<sequence>MAMTDPGWWKATFNRKKNLNAKVLYEIPAQFCSNTDKKEAPGSQTNPTDSRRGVKLEKTGDKTTTKGRQVKVSHSGRFKEKKRIRASLSENSTLFPDQGVADENLVADE</sequence>
<feature type="compositionally biased region" description="Basic and acidic residues" evidence="2">
    <location>
        <begin position="49"/>
        <end position="64"/>
    </location>
</feature>
<keyword evidence="3" id="KW-1185">Reference proteome</keyword>
<dbReference type="GeneID" id="115811936"/>
<dbReference type="PANTHER" id="PTHR14581">
    <property type="match status" value="1"/>
</dbReference>
<dbReference type="InterPro" id="IPR028237">
    <property type="entry name" value="PRR15"/>
</dbReference>
<dbReference type="RefSeq" id="XP_030630219.1">
    <property type="nucleotide sequence ID" value="XM_030774359.1"/>
</dbReference>
<name>A0A6J2VD68_CHACN</name>
<dbReference type="AlphaFoldDB" id="A0A6J2VD68"/>
<dbReference type="OrthoDB" id="9937618at2759"/>
<reference evidence="4" key="1">
    <citation type="submission" date="2025-08" db="UniProtKB">
        <authorList>
            <consortium name="RefSeq"/>
        </authorList>
    </citation>
    <scope>IDENTIFICATION</scope>
</reference>
<gene>
    <name evidence="4" type="primary">prr15lb</name>
</gene>
<dbReference type="Pfam" id="PF15321">
    <property type="entry name" value="ATAD4"/>
    <property type="match status" value="1"/>
</dbReference>
<comment type="similarity">
    <text evidence="1">Belongs to the PRR15 family.</text>
</comment>
<evidence type="ECO:0000256" key="1">
    <source>
        <dbReference type="ARBA" id="ARBA00010096"/>
    </source>
</evidence>
<protein>
    <submittedName>
        <fullName evidence="4">Proline-rich protein 15-like protein B</fullName>
    </submittedName>
</protein>
<proteinExistence type="inferred from homology"/>
<dbReference type="CTD" id="550400"/>
<evidence type="ECO:0000313" key="3">
    <source>
        <dbReference type="Proteomes" id="UP000504632"/>
    </source>
</evidence>
<feature type="compositionally biased region" description="Basic residues" evidence="2">
    <location>
        <begin position="68"/>
        <end position="85"/>
    </location>
</feature>
<dbReference type="InParanoid" id="A0A6J2VD68"/>
<evidence type="ECO:0000313" key="4">
    <source>
        <dbReference type="RefSeq" id="XP_030630219.1"/>
    </source>
</evidence>
<accession>A0A6J2VD68</accession>
<dbReference type="Proteomes" id="UP000504632">
    <property type="component" value="Chromosome 5"/>
</dbReference>
<feature type="region of interest" description="Disordered" evidence="2">
    <location>
        <begin position="32"/>
        <end position="109"/>
    </location>
</feature>
<dbReference type="PANTHER" id="PTHR14581:SF5">
    <property type="entry name" value="PROLINE-RICH PROTEIN 15-LIKE PROTEIN"/>
    <property type="match status" value="1"/>
</dbReference>
<organism evidence="3 4">
    <name type="scientific">Chanos chanos</name>
    <name type="common">Milkfish</name>
    <name type="synonym">Mugil chanos</name>
    <dbReference type="NCBI Taxonomy" id="29144"/>
    <lineage>
        <taxon>Eukaryota</taxon>
        <taxon>Metazoa</taxon>
        <taxon>Chordata</taxon>
        <taxon>Craniata</taxon>
        <taxon>Vertebrata</taxon>
        <taxon>Euteleostomi</taxon>
        <taxon>Actinopterygii</taxon>
        <taxon>Neopterygii</taxon>
        <taxon>Teleostei</taxon>
        <taxon>Ostariophysi</taxon>
        <taxon>Gonorynchiformes</taxon>
        <taxon>Chanidae</taxon>
        <taxon>Chanos</taxon>
    </lineage>
</organism>
<evidence type="ECO:0000256" key="2">
    <source>
        <dbReference type="SAM" id="MobiDB-lite"/>
    </source>
</evidence>